<evidence type="ECO:0000256" key="1">
    <source>
        <dbReference type="ARBA" id="ARBA00022553"/>
    </source>
</evidence>
<dbReference type="Proteomes" id="UP001500466">
    <property type="component" value="Unassembled WGS sequence"/>
</dbReference>
<dbReference type="RefSeq" id="WP_345677362.1">
    <property type="nucleotide sequence ID" value="NZ_BAABHS010000015.1"/>
</dbReference>
<feature type="domain" description="FHA" evidence="3">
    <location>
        <begin position="197"/>
        <end position="258"/>
    </location>
</feature>
<dbReference type="InterPro" id="IPR000253">
    <property type="entry name" value="FHA_dom"/>
</dbReference>
<sequence length="289" mass="30848">MAICPRGHHSVADDGYCDECGLRTDDGMGPPPVPPFTEHCPVCNTPRTGGWLFCEACGHQFQEQPPTDPGPVYPPPVMPVPGPDPYVPVHPVPSTDPGPYYPSPDPMPMPGPDPYVPVHPVPSTDPGPYYPSPDPGPGPFVPMPPSPPTTGALWIVTITADHEYFRRVVAQGGPDASGMRFPPYHEPWTVQLDGTRVRVGRRRTTETASGGPEIDLSGPPSDPGISHLHVVFMNQDGTGWTLVDPGSRNGTTINGGEEAIDANVPVVLRDGDRVHVGAWTTLEVHVVAI</sequence>
<name>A0ABP9HKZ3_9ACTN</name>
<dbReference type="SUPFAM" id="SSF49879">
    <property type="entry name" value="SMAD/FHA domain"/>
    <property type="match status" value="1"/>
</dbReference>
<feature type="region of interest" description="Disordered" evidence="2">
    <location>
        <begin position="202"/>
        <end position="221"/>
    </location>
</feature>
<evidence type="ECO:0000259" key="3">
    <source>
        <dbReference type="PROSITE" id="PS50006"/>
    </source>
</evidence>
<dbReference type="CDD" id="cd00060">
    <property type="entry name" value="FHA"/>
    <property type="match status" value="1"/>
</dbReference>
<protein>
    <recommendedName>
        <fullName evidence="3">FHA domain-containing protein</fullName>
    </recommendedName>
</protein>
<dbReference type="Pfam" id="PF00498">
    <property type="entry name" value="FHA"/>
    <property type="match status" value="1"/>
</dbReference>
<keyword evidence="5" id="KW-1185">Reference proteome</keyword>
<dbReference type="EMBL" id="BAABHS010000015">
    <property type="protein sequence ID" value="GAA4973172.1"/>
    <property type="molecule type" value="Genomic_DNA"/>
</dbReference>
<dbReference type="Gene3D" id="2.60.200.20">
    <property type="match status" value="1"/>
</dbReference>
<reference evidence="5" key="1">
    <citation type="journal article" date="2019" name="Int. J. Syst. Evol. Microbiol.">
        <title>The Global Catalogue of Microorganisms (GCM) 10K type strain sequencing project: providing services to taxonomists for standard genome sequencing and annotation.</title>
        <authorList>
            <consortium name="The Broad Institute Genomics Platform"/>
            <consortium name="The Broad Institute Genome Sequencing Center for Infectious Disease"/>
            <person name="Wu L."/>
            <person name="Ma J."/>
        </authorList>
    </citation>
    <scope>NUCLEOTIDE SEQUENCE [LARGE SCALE GENOMIC DNA]</scope>
    <source>
        <strain evidence="5">JCM 17986</strain>
    </source>
</reference>
<keyword evidence="1" id="KW-0597">Phosphoprotein</keyword>
<evidence type="ECO:0000256" key="2">
    <source>
        <dbReference type="SAM" id="MobiDB-lite"/>
    </source>
</evidence>
<dbReference type="InterPro" id="IPR008984">
    <property type="entry name" value="SMAD_FHA_dom_sf"/>
</dbReference>
<comment type="caution">
    <text evidence="4">The sequence shown here is derived from an EMBL/GenBank/DDBJ whole genome shotgun (WGS) entry which is preliminary data.</text>
</comment>
<dbReference type="PRINTS" id="PR01217">
    <property type="entry name" value="PRICHEXTENSN"/>
</dbReference>
<accession>A0ABP9HKZ3</accession>
<gene>
    <name evidence="4" type="ORF">GCM10023205_44460</name>
</gene>
<evidence type="ECO:0000313" key="4">
    <source>
        <dbReference type="EMBL" id="GAA4973172.1"/>
    </source>
</evidence>
<proteinExistence type="predicted"/>
<evidence type="ECO:0000313" key="5">
    <source>
        <dbReference type="Proteomes" id="UP001500466"/>
    </source>
</evidence>
<organism evidence="4 5">
    <name type="scientific">Yinghuangia aomiensis</name>
    <dbReference type="NCBI Taxonomy" id="676205"/>
    <lineage>
        <taxon>Bacteria</taxon>
        <taxon>Bacillati</taxon>
        <taxon>Actinomycetota</taxon>
        <taxon>Actinomycetes</taxon>
        <taxon>Kitasatosporales</taxon>
        <taxon>Streptomycetaceae</taxon>
        <taxon>Yinghuangia</taxon>
    </lineage>
</organism>
<dbReference type="PROSITE" id="PS50006">
    <property type="entry name" value="FHA_DOMAIN"/>
    <property type="match status" value="1"/>
</dbReference>